<name>A0A9N7V0D3_PLEPL</name>
<feature type="region of interest" description="Disordered" evidence="1">
    <location>
        <begin position="1"/>
        <end position="72"/>
    </location>
</feature>
<dbReference type="AlphaFoldDB" id="A0A9N7V0D3"/>
<keyword evidence="3" id="KW-1185">Reference proteome</keyword>
<organism evidence="2 3">
    <name type="scientific">Pleuronectes platessa</name>
    <name type="common">European plaice</name>
    <dbReference type="NCBI Taxonomy" id="8262"/>
    <lineage>
        <taxon>Eukaryota</taxon>
        <taxon>Metazoa</taxon>
        <taxon>Chordata</taxon>
        <taxon>Craniata</taxon>
        <taxon>Vertebrata</taxon>
        <taxon>Euteleostomi</taxon>
        <taxon>Actinopterygii</taxon>
        <taxon>Neopterygii</taxon>
        <taxon>Teleostei</taxon>
        <taxon>Neoteleostei</taxon>
        <taxon>Acanthomorphata</taxon>
        <taxon>Carangaria</taxon>
        <taxon>Pleuronectiformes</taxon>
        <taxon>Pleuronectoidei</taxon>
        <taxon>Pleuronectidae</taxon>
        <taxon>Pleuronectes</taxon>
    </lineage>
</organism>
<gene>
    <name evidence="2" type="ORF">PLEPLA_LOCUS27931</name>
</gene>
<feature type="compositionally biased region" description="Basic and acidic residues" evidence="1">
    <location>
        <begin position="9"/>
        <end position="33"/>
    </location>
</feature>
<sequence length="110" mass="12862">MPNRHRQHHLSDRERVSGLQQRERERDVEKPALEMEGDVMLKQIQGDRKRRGAKLSNRQRGEKKPDGENDVAGIEKSNMQHFYLLHPSNSYLSLFPLRAAPRFLFSPLDS</sequence>
<dbReference type="EMBL" id="CADEAL010002405">
    <property type="protein sequence ID" value="CAB1440165.1"/>
    <property type="molecule type" value="Genomic_DNA"/>
</dbReference>
<comment type="caution">
    <text evidence="2">The sequence shown here is derived from an EMBL/GenBank/DDBJ whole genome shotgun (WGS) entry which is preliminary data.</text>
</comment>
<reference evidence="2" key="1">
    <citation type="submission" date="2020-03" db="EMBL/GenBank/DDBJ databases">
        <authorList>
            <person name="Weist P."/>
        </authorList>
    </citation>
    <scope>NUCLEOTIDE SEQUENCE</scope>
</reference>
<dbReference type="Proteomes" id="UP001153269">
    <property type="component" value="Unassembled WGS sequence"/>
</dbReference>
<evidence type="ECO:0000313" key="3">
    <source>
        <dbReference type="Proteomes" id="UP001153269"/>
    </source>
</evidence>
<protein>
    <submittedName>
        <fullName evidence="2">Uncharacterized protein</fullName>
    </submittedName>
</protein>
<evidence type="ECO:0000256" key="1">
    <source>
        <dbReference type="SAM" id="MobiDB-lite"/>
    </source>
</evidence>
<accession>A0A9N7V0D3</accession>
<evidence type="ECO:0000313" key="2">
    <source>
        <dbReference type="EMBL" id="CAB1440165.1"/>
    </source>
</evidence>
<proteinExistence type="predicted"/>